<keyword evidence="1" id="KW-1133">Transmembrane helix</keyword>
<dbReference type="Proteomes" id="UP000824074">
    <property type="component" value="Unassembled WGS sequence"/>
</dbReference>
<reference evidence="2" key="2">
    <citation type="journal article" date="2021" name="PeerJ">
        <title>Extensive microbial diversity within the chicken gut microbiome revealed by metagenomics and culture.</title>
        <authorList>
            <person name="Gilroy R."/>
            <person name="Ravi A."/>
            <person name="Getino M."/>
            <person name="Pursley I."/>
            <person name="Horton D.L."/>
            <person name="Alikhan N.F."/>
            <person name="Baker D."/>
            <person name="Gharbi K."/>
            <person name="Hall N."/>
            <person name="Watson M."/>
            <person name="Adriaenssens E.M."/>
            <person name="Foster-Nyarko E."/>
            <person name="Jarju S."/>
            <person name="Secka A."/>
            <person name="Antonio M."/>
            <person name="Oren A."/>
            <person name="Chaudhuri R.R."/>
            <person name="La Ragione R."/>
            <person name="Hildebrand F."/>
            <person name="Pallen M.J."/>
        </authorList>
    </citation>
    <scope>NUCLEOTIDE SEQUENCE</scope>
    <source>
        <strain evidence="2">CHK193-30670</strain>
    </source>
</reference>
<comment type="caution">
    <text evidence="2">The sequence shown here is derived from an EMBL/GenBank/DDBJ whole genome shotgun (WGS) entry which is preliminary data.</text>
</comment>
<accession>A0A9D1LHI9</accession>
<sequence length="143" mass="17397">MRQRLANFMKDRYGIDHLYMFLFTLYFILIIINIFINSFILTVIELIIVAIMFYRMFSKNKYKRSREEKAYLKIKDNIKSIFKKNKYKDKEHIYKRCSKCKTNIRLPLPSSIGFKYVTCPKCKNKFKTLVLRKQKVELIRKKG</sequence>
<evidence type="ECO:0000313" key="3">
    <source>
        <dbReference type="Proteomes" id="UP000824074"/>
    </source>
</evidence>
<dbReference type="EMBL" id="DVMT01000064">
    <property type="protein sequence ID" value="HIU40903.1"/>
    <property type="molecule type" value="Genomic_DNA"/>
</dbReference>
<evidence type="ECO:0000313" key="2">
    <source>
        <dbReference type="EMBL" id="HIU40903.1"/>
    </source>
</evidence>
<gene>
    <name evidence="2" type="ORF">IAB68_06380</name>
</gene>
<evidence type="ECO:0000256" key="1">
    <source>
        <dbReference type="SAM" id="Phobius"/>
    </source>
</evidence>
<organism evidence="2 3">
    <name type="scientific">Candidatus Aphodocola excrementigallinarum</name>
    <dbReference type="NCBI Taxonomy" id="2840670"/>
    <lineage>
        <taxon>Bacteria</taxon>
        <taxon>Bacillati</taxon>
        <taxon>Bacillota</taxon>
        <taxon>Bacilli</taxon>
        <taxon>Candidatus Aphodocola</taxon>
    </lineage>
</organism>
<feature type="transmembrane region" description="Helical" evidence="1">
    <location>
        <begin position="38"/>
        <end position="57"/>
    </location>
</feature>
<name>A0A9D1LHI9_9FIRM</name>
<keyword evidence="1" id="KW-0812">Transmembrane</keyword>
<keyword evidence="1" id="KW-0472">Membrane</keyword>
<protein>
    <recommendedName>
        <fullName evidence="4">Zn-finger containing protein</fullName>
    </recommendedName>
</protein>
<reference evidence="2" key="1">
    <citation type="submission" date="2020-10" db="EMBL/GenBank/DDBJ databases">
        <authorList>
            <person name="Gilroy R."/>
        </authorList>
    </citation>
    <scope>NUCLEOTIDE SEQUENCE</scope>
    <source>
        <strain evidence="2">CHK193-30670</strain>
    </source>
</reference>
<proteinExistence type="predicted"/>
<feature type="transmembrane region" description="Helical" evidence="1">
    <location>
        <begin position="12"/>
        <end position="32"/>
    </location>
</feature>
<dbReference type="AlphaFoldDB" id="A0A9D1LHI9"/>
<evidence type="ECO:0008006" key="4">
    <source>
        <dbReference type="Google" id="ProtNLM"/>
    </source>
</evidence>